<proteinExistence type="predicted"/>
<dbReference type="PANTHER" id="PTHR40690">
    <property type="entry name" value="GLL3100 PROTEIN"/>
    <property type="match status" value="1"/>
</dbReference>
<dbReference type="PANTHER" id="PTHR40690:SF1">
    <property type="entry name" value="DUF1611 DOMAIN-CONTAINING PROTEIN"/>
    <property type="match status" value="1"/>
</dbReference>
<protein>
    <recommendedName>
        <fullName evidence="1">D-glutamate N-acetyltransferase-like C-terminal domain-containing protein</fullName>
    </recommendedName>
</protein>
<dbReference type="InterPro" id="IPR011669">
    <property type="entry name" value="DgcN-like"/>
</dbReference>
<organism evidence="2">
    <name type="scientific">marine metagenome</name>
    <dbReference type="NCBI Taxonomy" id="408172"/>
    <lineage>
        <taxon>unclassified sequences</taxon>
        <taxon>metagenomes</taxon>
        <taxon>ecological metagenomes</taxon>
    </lineage>
</organism>
<evidence type="ECO:0000313" key="2">
    <source>
        <dbReference type="EMBL" id="SVC59849.1"/>
    </source>
</evidence>
<sequence>CVKNSKPELILVEGQSSLQNPSGPSGSEFILSGNATGVILVHPLGRKFFVDLEEFEYPIPELEDEVKLIESYGAKVIGIGLNEENASLEELREFQKITENNLNIPVILPLTDGVANFANYIKENILV</sequence>
<name>A0A382NF75_9ZZZZ</name>
<feature type="non-terminal residue" evidence="2">
    <location>
        <position position="1"/>
    </location>
</feature>
<accession>A0A382NF75</accession>
<gene>
    <name evidence="2" type="ORF">METZ01_LOCUS312703</name>
</gene>
<dbReference type="InterPro" id="IPR027417">
    <property type="entry name" value="P-loop_NTPase"/>
</dbReference>
<reference evidence="2" key="1">
    <citation type="submission" date="2018-05" db="EMBL/GenBank/DDBJ databases">
        <authorList>
            <person name="Lanie J.A."/>
            <person name="Ng W.-L."/>
            <person name="Kazmierczak K.M."/>
            <person name="Andrzejewski T.M."/>
            <person name="Davidsen T.M."/>
            <person name="Wayne K.J."/>
            <person name="Tettelin H."/>
            <person name="Glass J.I."/>
            <person name="Rusch D."/>
            <person name="Podicherti R."/>
            <person name="Tsui H.-C.T."/>
            <person name="Winkler M.E."/>
        </authorList>
    </citation>
    <scope>NUCLEOTIDE SEQUENCE</scope>
</reference>
<feature type="domain" description="D-glutamate N-acetyltransferase-like C-terminal" evidence="1">
    <location>
        <begin position="4"/>
        <end position="116"/>
    </location>
</feature>
<dbReference type="Gene3D" id="3.40.50.300">
    <property type="entry name" value="P-loop containing nucleotide triphosphate hydrolases"/>
    <property type="match status" value="1"/>
</dbReference>
<dbReference type="InterPro" id="IPR035086">
    <property type="entry name" value="DgcN-like_C"/>
</dbReference>
<dbReference type="Pfam" id="PF07755">
    <property type="entry name" value="DUF1611"/>
    <property type="match status" value="1"/>
</dbReference>
<evidence type="ECO:0000259" key="1">
    <source>
        <dbReference type="Pfam" id="PF07755"/>
    </source>
</evidence>
<dbReference type="EMBL" id="UINC01100078">
    <property type="protein sequence ID" value="SVC59849.1"/>
    <property type="molecule type" value="Genomic_DNA"/>
</dbReference>
<dbReference type="AlphaFoldDB" id="A0A382NF75"/>
<dbReference type="SUPFAM" id="SSF52540">
    <property type="entry name" value="P-loop containing nucleoside triphosphate hydrolases"/>
    <property type="match status" value="1"/>
</dbReference>